<dbReference type="AlphaFoldDB" id="A0AAV5S2K2"/>
<protein>
    <submittedName>
        <fullName evidence="1">Swc7 protein</fullName>
    </submittedName>
</protein>
<accession>A0AAV5S2K2</accession>
<dbReference type="Proteomes" id="UP001377567">
    <property type="component" value="Unassembled WGS sequence"/>
</dbReference>
<dbReference type="InterPro" id="IPR020195">
    <property type="entry name" value="SWR1_Swc7"/>
</dbReference>
<proteinExistence type="predicted"/>
<evidence type="ECO:0000313" key="2">
    <source>
        <dbReference type="Proteomes" id="UP001377567"/>
    </source>
</evidence>
<keyword evidence="2" id="KW-1185">Reference proteome</keyword>
<gene>
    <name evidence="1" type="ORF">DAKH74_037340</name>
</gene>
<dbReference type="EMBL" id="BTGD01000011">
    <property type="protein sequence ID" value="GMM57118.1"/>
    <property type="molecule type" value="Genomic_DNA"/>
</dbReference>
<dbReference type="Pfam" id="PF17330">
    <property type="entry name" value="SWC7"/>
    <property type="match status" value="1"/>
</dbReference>
<evidence type="ECO:0000313" key="1">
    <source>
        <dbReference type="EMBL" id="GMM57118.1"/>
    </source>
</evidence>
<organism evidence="1 2">
    <name type="scientific">Maudiozyma humilis</name>
    <name type="common">Sour dough yeast</name>
    <name type="synonym">Kazachstania humilis</name>
    <dbReference type="NCBI Taxonomy" id="51915"/>
    <lineage>
        <taxon>Eukaryota</taxon>
        <taxon>Fungi</taxon>
        <taxon>Dikarya</taxon>
        <taxon>Ascomycota</taxon>
        <taxon>Saccharomycotina</taxon>
        <taxon>Saccharomycetes</taxon>
        <taxon>Saccharomycetales</taxon>
        <taxon>Saccharomycetaceae</taxon>
        <taxon>Maudiozyma</taxon>
    </lineage>
</organism>
<comment type="caution">
    <text evidence="1">The sequence shown here is derived from an EMBL/GenBank/DDBJ whole genome shotgun (WGS) entry which is preliminary data.</text>
</comment>
<name>A0AAV5S2K2_MAUHU</name>
<reference evidence="1 2" key="1">
    <citation type="journal article" date="2023" name="Elife">
        <title>Identification of key yeast species and microbe-microbe interactions impacting larval growth of Drosophila in the wild.</title>
        <authorList>
            <person name="Mure A."/>
            <person name="Sugiura Y."/>
            <person name="Maeda R."/>
            <person name="Honda K."/>
            <person name="Sakurai N."/>
            <person name="Takahashi Y."/>
            <person name="Watada M."/>
            <person name="Katoh T."/>
            <person name="Gotoh A."/>
            <person name="Gotoh Y."/>
            <person name="Taniguchi I."/>
            <person name="Nakamura K."/>
            <person name="Hayashi T."/>
            <person name="Katayama T."/>
            <person name="Uemura T."/>
            <person name="Hattori Y."/>
        </authorList>
    </citation>
    <scope>NUCLEOTIDE SEQUENCE [LARGE SCALE GENOMIC DNA]</scope>
    <source>
        <strain evidence="1 2">KH-74</strain>
    </source>
</reference>
<sequence length="133" mass="15208">MDYPTNIKLLLLQLVLDEQEKLAHDKKNLQLATLMTEPIVDANTLERFTKHPLAQLYAPDLHNLTVRGLRSAVRDLFDNGLPQTAGEPIPVTVVTLANYYYMQRIKELEQDQLPKLKEQIEAGLRELSAETKQ</sequence>